<evidence type="ECO:0000256" key="2">
    <source>
        <dbReference type="ARBA" id="ARBA00022692"/>
    </source>
</evidence>
<dbReference type="GO" id="GO:0006814">
    <property type="term" value="P:sodium ion transport"/>
    <property type="evidence" value="ECO:0007669"/>
    <property type="project" value="TreeGrafter"/>
</dbReference>
<feature type="domain" description="Ion transport" evidence="6">
    <location>
        <begin position="83"/>
        <end position="318"/>
    </location>
</feature>
<proteinExistence type="predicted"/>
<dbReference type="GO" id="GO:0001669">
    <property type="term" value="C:acrosomal vesicle"/>
    <property type="evidence" value="ECO:0007669"/>
    <property type="project" value="TreeGrafter"/>
</dbReference>
<dbReference type="GO" id="GO:0030317">
    <property type="term" value="P:flagellated sperm motility"/>
    <property type="evidence" value="ECO:0007669"/>
    <property type="project" value="TreeGrafter"/>
</dbReference>
<dbReference type="Pfam" id="PF00520">
    <property type="entry name" value="Ion_trans"/>
    <property type="match status" value="1"/>
</dbReference>
<keyword evidence="8" id="KW-1185">Reference proteome</keyword>
<dbReference type="PANTHER" id="PTHR47131:SF1">
    <property type="entry name" value="CATION CHANNEL SPERM-ASSOCIATED PROTEIN 3"/>
    <property type="match status" value="1"/>
</dbReference>
<keyword evidence="3 5" id="KW-1133">Transmembrane helix</keyword>
<dbReference type="GO" id="GO:0005245">
    <property type="term" value="F:voltage-gated calcium channel activity"/>
    <property type="evidence" value="ECO:0007669"/>
    <property type="project" value="TreeGrafter"/>
</dbReference>
<keyword evidence="2 5" id="KW-0812">Transmembrane</keyword>
<dbReference type="GO" id="GO:0036128">
    <property type="term" value="C:CatSper complex"/>
    <property type="evidence" value="ECO:0007669"/>
    <property type="project" value="TreeGrafter"/>
</dbReference>
<reference evidence="7" key="1">
    <citation type="submission" date="2021-05" db="EMBL/GenBank/DDBJ databases">
        <title>A free-living protist that lacks canonical eukaryotic 1 DNA replication and segregation systems.</title>
        <authorList>
            <person name="Salas-Leiva D.E."/>
            <person name="Tromer E.C."/>
            <person name="Curtis B.A."/>
            <person name="Jerlstrom-Hultqvist J."/>
            <person name="Kolisko M."/>
            <person name="Yi Z."/>
            <person name="Salas-Leiva J.S."/>
            <person name="Gallot-Lavallee L."/>
            <person name="Kops G.J.P.L."/>
            <person name="Archibald J.M."/>
            <person name="Simpson A.G.B."/>
            <person name="Roger A.J."/>
        </authorList>
    </citation>
    <scope>NUCLEOTIDE SEQUENCE</scope>
    <source>
        <strain evidence="7">BICM</strain>
    </source>
</reference>
<name>A0A8J6BBU2_9EUKA</name>
<dbReference type="SUPFAM" id="SSF81324">
    <property type="entry name" value="Voltage-gated potassium channels"/>
    <property type="match status" value="1"/>
</dbReference>
<dbReference type="InterPro" id="IPR005821">
    <property type="entry name" value="Ion_trans_dom"/>
</dbReference>
<comment type="subcellular location">
    <subcellularLocation>
        <location evidence="1">Membrane</location>
        <topology evidence="1">Multi-pass membrane protein</topology>
    </subcellularLocation>
</comment>
<feature type="transmembrane region" description="Helical" evidence="5">
    <location>
        <begin position="210"/>
        <end position="235"/>
    </location>
</feature>
<organism evidence="7 8">
    <name type="scientific">Carpediemonas membranifera</name>
    <dbReference type="NCBI Taxonomy" id="201153"/>
    <lineage>
        <taxon>Eukaryota</taxon>
        <taxon>Metamonada</taxon>
        <taxon>Carpediemonas-like organisms</taxon>
        <taxon>Carpediemonas</taxon>
    </lineage>
</organism>
<dbReference type="AlphaFoldDB" id="A0A8J6BBU2"/>
<dbReference type="Gene3D" id="1.20.120.350">
    <property type="entry name" value="Voltage-gated potassium channels. Chain C"/>
    <property type="match status" value="1"/>
</dbReference>
<dbReference type="Proteomes" id="UP000717585">
    <property type="component" value="Unassembled WGS sequence"/>
</dbReference>
<keyword evidence="4 5" id="KW-0472">Membrane</keyword>
<accession>A0A8J6BBU2</accession>
<evidence type="ECO:0000256" key="4">
    <source>
        <dbReference type="ARBA" id="ARBA00023136"/>
    </source>
</evidence>
<dbReference type="Gene3D" id="1.10.287.70">
    <property type="match status" value="1"/>
</dbReference>
<gene>
    <name evidence="7" type="ORF">J8273_4224</name>
</gene>
<evidence type="ECO:0000313" key="8">
    <source>
        <dbReference type="Proteomes" id="UP000717585"/>
    </source>
</evidence>
<protein>
    <submittedName>
        <fullName evidence="7">Cation Channel Sperm Associated 3 CatSper3</fullName>
    </submittedName>
</protein>
<evidence type="ECO:0000256" key="1">
    <source>
        <dbReference type="ARBA" id="ARBA00004141"/>
    </source>
</evidence>
<dbReference type="InterPro" id="IPR027359">
    <property type="entry name" value="Volt_channel_dom_sf"/>
</dbReference>
<evidence type="ECO:0000313" key="7">
    <source>
        <dbReference type="EMBL" id="KAG9394122.1"/>
    </source>
</evidence>
<feature type="transmembrane region" description="Helical" evidence="5">
    <location>
        <begin position="288"/>
        <end position="309"/>
    </location>
</feature>
<dbReference type="PANTHER" id="PTHR47131">
    <property type="entry name" value="CATION CHANNEL SPERM-ASSOCIATED PROTEIN 3"/>
    <property type="match status" value="1"/>
</dbReference>
<evidence type="ECO:0000259" key="6">
    <source>
        <dbReference type="Pfam" id="PF00520"/>
    </source>
</evidence>
<feature type="transmembrane region" description="Helical" evidence="5">
    <location>
        <begin position="114"/>
        <end position="133"/>
    </location>
</feature>
<feature type="transmembrane region" description="Helical" evidence="5">
    <location>
        <begin position="247"/>
        <end position="268"/>
    </location>
</feature>
<evidence type="ECO:0000256" key="3">
    <source>
        <dbReference type="ARBA" id="ARBA00022989"/>
    </source>
</evidence>
<dbReference type="EMBL" id="JAHDYR010000016">
    <property type="protein sequence ID" value="KAG9394122.1"/>
    <property type="molecule type" value="Genomic_DNA"/>
</dbReference>
<sequence length="436" mass="49594">MSWGSTASSGGSFGFAEFSHAGSALKGFRSTSGRASMLPSELANDFTESMVQHLMETLEDDEEVTYKFHGPMHRALHLAAYCRPFQLFVLATVLLNIITISLETSAWLTKKYGPWFDLLDAVYLSIYTVEFLLKIGATPIAYWKNGFNLFDFFILLMSYVQFAIEELYAGPLSNVTYIRLFRAARAFRALRTVSFIPSLQTLVKAVLHTLFAVLNLAFLILLIDYVFAIAGYYIFESIDTGDETNHFTSLASAFVVIFCFITAESWHIIIEPLEDINSVPKLWLPRLFAVLIVFVGHFILSNLFIGVVLQNLDEATLEAKAKDYLKKQARFGKKKDRLKHQQRRQLKELMSVAQGAQVTVDDVIKKVVGHLRHEEIVPIAELSCDIEWFAAFLKSLEVEELAMYQIQQLQFELSEVLCEMGEQRLQQSITHYHQGF</sequence>
<evidence type="ECO:0000256" key="5">
    <source>
        <dbReference type="SAM" id="Phobius"/>
    </source>
</evidence>
<feature type="transmembrane region" description="Helical" evidence="5">
    <location>
        <begin position="87"/>
        <end position="108"/>
    </location>
</feature>
<comment type="caution">
    <text evidence="7">The sequence shown here is derived from an EMBL/GenBank/DDBJ whole genome shotgun (WGS) entry which is preliminary data.</text>
</comment>
<dbReference type="OrthoDB" id="416585at2759"/>
<dbReference type="GO" id="GO:0048240">
    <property type="term" value="P:sperm capacitation"/>
    <property type="evidence" value="ECO:0007669"/>
    <property type="project" value="TreeGrafter"/>
</dbReference>